<evidence type="ECO:0000256" key="1">
    <source>
        <dbReference type="SAM" id="Phobius"/>
    </source>
</evidence>
<reference evidence="2 3" key="1">
    <citation type="submission" date="2019-10" db="EMBL/GenBank/DDBJ databases">
        <title>Genome sequencing of Lactobacillus manihotivorans.</title>
        <authorList>
            <person name="Kim K."/>
        </authorList>
    </citation>
    <scope>NUCLEOTIDE SEQUENCE [LARGE SCALE GENOMIC DNA]</scope>
    <source>
        <strain evidence="2 3">LM010</strain>
    </source>
</reference>
<protein>
    <submittedName>
        <fullName evidence="2">Uncharacterized protein</fullName>
    </submittedName>
</protein>
<feature type="transmembrane region" description="Helical" evidence="1">
    <location>
        <begin position="6"/>
        <end position="34"/>
    </location>
</feature>
<accession>A0A5P8JR75</accession>
<keyword evidence="1" id="KW-0472">Membrane</keyword>
<evidence type="ECO:0000313" key="2">
    <source>
        <dbReference type="EMBL" id="QFQ91588.1"/>
    </source>
</evidence>
<sequence>MIIQLWGSWLVLFLIARLLGGAVMILAMIIMAALPGDRDQRFAKLIQNNGRGMYALIGVVLLIALVGVYFVSQWWFAMIEFTPVGVAVFGSVGIAGITWLSSFIKKRKDFQVKMSQMHDDDDDSEK</sequence>
<gene>
    <name evidence="2" type="ORF">LM010_09190</name>
</gene>
<name>A0A5P8JR75_9LACO</name>
<dbReference type="EMBL" id="CP045068">
    <property type="protein sequence ID" value="QFQ91588.1"/>
    <property type="molecule type" value="Genomic_DNA"/>
</dbReference>
<proteinExistence type="predicted"/>
<dbReference type="Proteomes" id="UP000388452">
    <property type="component" value="Chromosome"/>
</dbReference>
<keyword evidence="1" id="KW-0812">Transmembrane</keyword>
<evidence type="ECO:0000313" key="3">
    <source>
        <dbReference type="Proteomes" id="UP000388452"/>
    </source>
</evidence>
<dbReference type="AlphaFoldDB" id="A0A5P8JR75"/>
<feature type="transmembrane region" description="Helical" evidence="1">
    <location>
        <begin position="81"/>
        <end position="104"/>
    </location>
</feature>
<keyword evidence="1" id="KW-1133">Transmembrane helix</keyword>
<dbReference type="RefSeq" id="WP_056964103.1">
    <property type="nucleotide sequence ID" value="NZ_CP045068.1"/>
</dbReference>
<feature type="transmembrane region" description="Helical" evidence="1">
    <location>
        <begin position="54"/>
        <end position="75"/>
    </location>
</feature>
<organism evidence="2 3">
    <name type="scientific">Lacticaseibacillus manihotivorans</name>
    <dbReference type="NCBI Taxonomy" id="88233"/>
    <lineage>
        <taxon>Bacteria</taxon>
        <taxon>Bacillati</taxon>
        <taxon>Bacillota</taxon>
        <taxon>Bacilli</taxon>
        <taxon>Lactobacillales</taxon>
        <taxon>Lactobacillaceae</taxon>
        <taxon>Lacticaseibacillus</taxon>
    </lineage>
</organism>